<sequence length="70" mass="7968">MEFTGIVYGDYQYISLASIQKQFRDLPTEFVLGDRTFDAKTGELISDSASPLAKVKHPFDDEDVFDDEDE</sequence>
<comment type="caution">
    <text evidence="1">The sequence shown here is derived from an EMBL/GenBank/DDBJ whole genome shotgun (WGS) entry which is preliminary data.</text>
</comment>
<reference evidence="1" key="1">
    <citation type="submission" date="2023-08" db="EMBL/GenBank/DDBJ databases">
        <title>Emergence of clinically-relevant ST2 carbapenem-resistant Acinetobacter baumannii strains in hospital sewages in Zhejiang, East of China.</title>
        <authorList>
            <person name="Kaichao C."/>
            <person name="Zhang R."/>
        </authorList>
    </citation>
    <scope>NUCLEOTIDE SEQUENCE</scope>
    <source>
        <strain evidence="1">M-RB-37</strain>
    </source>
</reference>
<accession>A0AAW8J8M7</accession>
<proteinExistence type="predicted"/>
<dbReference type="EMBL" id="JAVIDL010000018">
    <property type="protein sequence ID" value="MDQ8936110.1"/>
    <property type="molecule type" value="Genomic_DNA"/>
</dbReference>
<organism evidence="1 2">
    <name type="scientific">Acinetobacter rudis</name>
    <dbReference type="NCBI Taxonomy" id="632955"/>
    <lineage>
        <taxon>Bacteria</taxon>
        <taxon>Pseudomonadati</taxon>
        <taxon>Pseudomonadota</taxon>
        <taxon>Gammaproteobacteria</taxon>
        <taxon>Moraxellales</taxon>
        <taxon>Moraxellaceae</taxon>
        <taxon>Acinetobacter</taxon>
    </lineage>
</organism>
<dbReference type="RefSeq" id="WP_308981565.1">
    <property type="nucleotide sequence ID" value="NZ_JAVIDL010000018.1"/>
</dbReference>
<dbReference type="Proteomes" id="UP001243844">
    <property type="component" value="Unassembled WGS sequence"/>
</dbReference>
<dbReference type="AlphaFoldDB" id="A0AAW8J8M7"/>
<evidence type="ECO:0000313" key="2">
    <source>
        <dbReference type="Proteomes" id="UP001243844"/>
    </source>
</evidence>
<name>A0AAW8J8M7_9GAMM</name>
<evidence type="ECO:0000313" key="1">
    <source>
        <dbReference type="EMBL" id="MDQ8936110.1"/>
    </source>
</evidence>
<gene>
    <name evidence="1" type="ORF">RFH47_10255</name>
</gene>
<protein>
    <submittedName>
        <fullName evidence="1">Uncharacterized protein</fullName>
    </submittedName>
</protein>